<dbReference type="EMBL" id="HBEO01007308">
    <property type="protein sequence ID" value="CAD8474226.1"/>
    <property type="molecule type" value="Transcribed_RNA"/>
</dbReference>
<evidence type="ECO:0000256" key="1">
    <source>
        <dbReference type="ARBA" id="ARBA00001936"/>
    </source>
</evidence>
<evidence type="ECO:0000256" key="3">
    <source>
        <dbReference type="ARBA" id="ARBA00022723"/>
    </source>
</evidence>
<dbReference type="GO" id="GO:0046872">
    <property type="term" value="F:metal ion binding"/>
    <property type="evidence" value="ECO:0007669"/>
    <property type="project" value="UniProtKB-KW"/>
</dbReference>
<name>A0A7S0HFI2_9CRYP</name>
<dbReference type="Pfam" id="PF01321">
    <property type="entry name" value="Creatinase_N"/>
    <property type="match status" value="1"/>
</dbReference>
<dbReference type="GO" id="GO:0070006">
    <property type="term" value="F:metalloaminopeptidase activity"/>
    <property type="evidence" value="ECO:0007669"/>
    <property type="project" value="InterPro"/>
</dbReference>
<dbReference type="InterPro" id="IPR029149">
    <property type="entry name" value="Creatin/AminoP/Spt16_N"/>
</dbReference>
<dbReference type="SUPFAM" id="SSF55920">
    <property type="entry name" value="Creatinase/aminopeptidase"/>
    <property type="match status" value="1"/>
</dbReference>
<dbReference type="InterPro" id="IPR032416">
    <property type="entry name" value="Peptidase_M24_C"/>
</dbReference>
<dbReference type="Gene3D" id="3.40.350.10">
    <property type="entry name" value="Creatinase/prolidase N-terminal domain"/>
    <property type="match status" value="2"/>
</dbReference>
<dbReference type="FunFam" id="3.90.230.10:FF:000007">
    <property type="entry name" value="Xaa-Pro aminopeptidase P"/>
    <property type="match status" value="1"/>
</dbReference>
<comment type="cofactor">
    <cofactor evidence="1">
        <name>Mn(2+)</name>
        <dbReference type="ChEBI" id="CHEBI:29035"/>
    </cofactor>
</comment>
<sequence length="688" mass="75926">MAMLRPSSGLSRNLVLGMMISSVSAFNTPPMLAMQRRSLGCAINASPNRLLLRTPGLGRARRLPSMSMTVSLAGQTVTERIGKLEKKLEDMSLDCLIVLSSDAHQSEYLCERDRCLKYISGFTGSAGTVLLSRTSLASGKQSCLITDGRYTVQAGKELDQSKWSVFQTGARLPTLSQYMAQELGDGSKRVGIDASTVSVATWRSLQKALKPHVLTATDSCPVQAIWEEEGRDPMPTGKIIEHPIEFAGASVGEKLASLRETLRKKGVSAYVISSLDEIAWLFNIRGTDVPYNPVAMSHAIVTLDSAFLFIEEGKTQDQSMQEHLKQSGIVVKGYGTFLTQVEEMSRSGLKFFIDSSRVSWATMEAIQRGETTGHVEGSSAIALPKAVKNGAEQAGMKNAHLRDGVAMAKFFSWLEKSVEEGKDLDEIAVADRAEELRSKQERFRGLSFPTISASGPNGAIIHYCPSPQTSRKLSLQEMYLCDSGAQYADGTTDVTRTMFFGKPEEEKRRSWTAVLKGHIALASACFPSGTFGFQMDVLARQPLWQEGLDYPHGTGHGVGAYLNVHEGPHSISFRRREDESPLQEGMTTSIEPGYYEEGNYGIRLENIMLVEKKVGEHKLGANVDVLQFSPLTLIPFQRKLIVKEMLTSQEKAYLNGYHQTVWEKVSPFLQKDEDQVALAWLRENTRPL</sequence>
<evidence type="ECO:0000256" key="4">
    <source>
        <dbReference type="ARBA" id="ARBA00022801"/>
    </source>
</evidence>
<dbReference type="Gene3D" id="3.90.230.10">
    <property type="entry name" value="Creatinase/methionine aminopeptidase superfamily"/>
    <property type="match status" value="1"/>
</dbReference>
<dbReference type="InterPro" id="IPR036005">
    <property type="entry name" value="Creatinase/aminopeptidase-like"/>
</dbReference>
<feature type="domain" description="Peptidase M24 C-terminal" evidence="9">
    <location>
        <begin position="625"/>
        <end position="688"/>
    </location>
</feature>
<dbReference type="Pfam" id="PF00557">
    <property type="entry name" value="Peptidase_M24"/>
    <property type="match status" value="1"/>
</dbReference>
<feature type="signal peptide" evidence="6">
    <location>
        <begin position="1"/>
        <end position="25"/>
    </location>
</feature>
<keyword evidence="6" id="KW-0732">Signal</keyword>
<dbReference type="Pfam" id="PF16188">
    <property type="entry name" value="Peptidase_M24_C"/>
    <property type="match status" value="1"/>
</dbReference>
<evidence type="ECO:0000259" key="9">
    <source>
        <dbReference type="Pfam" id="PF16188"/>
    </source>
</evidence>
<evidence type="ECO:0000256" key="2">
    <source>
        <dbReference type="ARBA" id="ARBA00008766"/>
    </source>
</evidence>
<comment type="similarity">
    <text evidence="2">Belongs to the peptidase M24B family.</text>
</comment>
<keyword evidence="3" id="KW-0479">Metal-binding</keyword>
<keyword evidence="4" id="KW-0378">Hydrolase</keyword>
<evidence type="ECO:0000313" key="10">
    <source>
        <dbReference type="EMBL" id="CAD8474226.1"/>
    </source>
</evidence>
<dbReference type="PANTHER" id="PTHR43763:SF6">
    <property type="entry name" value="XAA-PRO AMINOPEPTIDASE 1"/>
    <property type="match status" value="1"/>
</dbReference>
<feature type="domain" description="Creatinase N-terminal" evidence="8">
    <location>
        <begin position="80"/>
        <end position="210"/>
    </location>
</feature>
<reference evidence="10" key="1">
    <citation type="submission" date="2021-01" db="EMBL/GenBank/DDBJ databases">
        <authorList>
            <person name="Corre E."/>
            <person name="Pelletier E."/>
            <person name="Niang G."/>
            <person name="Scheremetjew M."/>
            <person name="Finn R."/>
            <person name="Kale V."/>
            <person name="Holt S."/>
            <person name="Cochrane G."/>
            <person name="Meng A."/>
            <person name="Brown T."/>
            <person name="Cohen L."/>
        </authorList>
    </citation>
    <scope>NUCLEOTIDE SEQUENCE</scope>
    <source>
        <strain evidence="10">CCMP325</strain>
    </source>
</reference>
<keyword evidence="5" id="KW-0464">Manganese</keyword>
<dbReference type="InterPro" id="IPR000994">
    <property type="entry name" value="Pept_M24"/>
</dbReference>
<dbReference type="GO" id="GO:0005737">
    <property type="term" value="C:cytoplasm"/>
    <property type="evidence" value="ECO:0007669"/>
    <property type="project" value="UniProtKB-ARBA"/>
</dbReference>
<feature type="domain" description="Peptidase M24" evidence="7">
    <location>
        <begin position="395"/>
        <end position="611"/>
    </location>
</feature>
<dbReference type="InterPro" id="IPR000587">
    <property type="entry name" value="Creatinase_N"/>
</dbReference>
<accession>A0A7S0HFI2</accession>
<dbReference type="AlphaFoldDB" id="A0A7S0HFI2"/>
<dbReference type="InterPro" id="IPR050422">
    <property type="entry name" value="X-Pro_aminopeptidase_P"/>
</dbReference>
<dbReference type="Pfam" id="PF16189">
    <property type="entry name" value="Creatinase_N_2"/>
    <property type="match status" value="1"/>
</dbReference>
<dbReference type="InterPro" id="IPR033740">
    <property type="entry name" value="Pept_M24B"/>
</dbReference>
<evidence type="ECO:0000256" key="5">
    <source>
        <dbReference type="ARBA" id="ARBA00023211"/>
    </source>
</evidence>
<evidence type="ECO:0000259" key="8">
    <source>
        <dbReference type="Pfam" id="PF01321"/>
    </source>
</evidence>
<feature type="chain" id="PRO_5031136008" description="Xaa-Pro aminopeptidase P" evidence="6">
    <location>
        <begin position="26"/>
        <end position="688"/>
    </location>
</feature>
<organism evidence="10">
    <name type="scientific">Hanusia phi</name>
    <dbReference type="NCBI Taxonomy" id="3032"/>
    <lineage>
        <taxon>Eukaryota</taxon>
        <taxon>Cryptophyceae</taxon>
        <taxon>Pyrenomonadales</taxon>
        <taxon>Geminigeraceae</taxon>
        <taxon>Hanusia</taxon>
    </lineage>
</organism>
<dbReference type="SUPFAM" id="SSF53092">
    <property type="entry name" value="Creatinase/prolidase N-terminal domain"/>
    <property type="match status" value="1"/>
</dbReference>
<gene>
    <name evidence="10" type="ORF">HPHI1048_LOCUS5150</name>
</gene>
<evidence type="ECO:0008006" key="11">
    <source>
        <dbReference type="Google" id="ProtNLM"/>
    </source>
</evidence>
<dbReference type="CDD" id="cd01085">
    <property type="entry name" value="APP"/>
    <property type="match status" value="1"/>
</dbReference>
<evidence type="ECO:0000256" key="6">
    <source>
        <dbReference type="SAM" id="SignalP"/>
    </source>
</evidence>
<proteinExistence type="inferred from homology"/>
<evidence type="ECO:0000259" key="7">
    <source>
        <dbReference type="Pfam" id="PF00557"/>
    </source>
</evidence>
<dbReference type="PANTHER" id="PTHR43763">
    <property type="entry name" value="XAA-PRO AMINOPEPTIDASE 1"/>
    <property type="match status" value="1"/>
</dbReference>
<protein>
    <recommendedName>
        <fullName evidence="11">Xaa-Pro aminopeptidase P</fullName>
    </recommendedName>
</protein>